<name>A0ABS3PXJ3_9FLAO</name>
<dbReference type="Proteomes" id="UP000681610">
    <property type="component" value="Unassembled WGS sequence"/>
</dbReference>
<keyword evidence="3" id="KW-1185">Reference proteome</keyword>
<dbReference type="InterPro" id="IPR019546">
    <property type="entry name" value="TAT_signal_bac_arc"/>
</dbReference>
<dbReference type="Gene3D" id="3.30.70.20">
    <property type="match status" value="2"/>
</dbReference>
<organism evidence="2 3">
    <name type="scientific">Capnocytophaga bilenii</name>
    <dbReference type="NCBI Taxonomy" id="2819369"/>
    <lineage>
        <taxon>Bacteria</taxon>
        <taxon>Pseudomonadati</taxon>
        <taxon>Bacteroidota</taxon>
        <taxon>Flavobacteriia</taxon>
        <taxon>Flavobacteriales</taxon>
        <taxon>Flavobacteriaceae</taxon>
        <taxon>Capnocytophaga</taxon>
    </lineage>
</organism>
<protein>
    <submittedName>
        <fullName evidence="2">4Fe-4S dicluster domain-containing protein</fullName>
    </submittedName>
</protein>
<dbReference type="SUPFAM" id="SSF53706">
    <property type="entry name" value="Formate dehydrogenase/DMSO reductase, domains 1-3"/>
    <property type="match status" value="1"/>
</dbReference>
<dbReference type="Pfam" id="PF12838">
    <property type="entry name" value="Fer4_7"/>
    <property type="match status" value="1"/>
</dbReference>
<evidence type="ECO:0000313" key="2">
    <source>
        <dbReference type="EMBL" id="MBO1883639.1"/>
    </source>
</evidence>
<comment type="caution">
    <text evidence="2">The sequence shown here is derived from an EMBL/GenBank/DDBJ whole genome shotgun (WGS) entry which is preliminary data.</text>
</comment>
<sequence length="936" mass="103564">MATTRRDFLKYLGFGTAAAALASCEGVVHKTIPYLIQPETIVPGEASYYATCIANGQDFASVLVKTREGRPIFVGNNPEALAGKGTNARVLASVLGLYDEGRKHPNSEPAQWDKLNQETIAALNKAKEEGKEIVLLSHTLASPSAYALLAAFKEKYPTFRLIEYDAVTEHHALDAFEKLYGERALPDYNFGKASLIVSFAADFLGDWYAGGYEAGYAQGRIPNKENGMSRHIQIEAAMTITGAKADERIALAPSSQYIALAKLYSYLTGENVDTEYKLSATIDRRMQQLAQELKQAGSQAVVVTGMSSWQAHYITYCINEQLRSEAYSTATPVLTKQGNPQALYELTYLMRDNKVGVLLINELNPIFSSSMGKRFANELQEVPFTATFGLKPNETSVLTKYFVPTSHYLESWGDVVFKKHHYGLMQPVIRPLFGTRQWQDCMLQWMGSAQTYYDYIKAYWENNLLKGKRWEEALQNGTYVQEAATAALKPRQWVEEEGVATPLLGLTFVNTEIPAHKVELTLYSSVAMGDGQQASNPWLQELPDPISRISWDNYLSLSPSDAQRLGVRNWQDSNGALMADKVCITNPKDISVEVPVLIQQGQAAGSAAMALGYGRNIGLPAELQVGVNGYPFYEAEDQVLRVTIKKAEGTHTFACVQVQKDLAGKTDLLRRVSLNDFLNSPAEQWNPRPKIAPNTKKTPSPHHFKLSIDLNACTGCAACVIACNAENNIPVVGKEEVAKQRDMHWLRIDRYEAEGENVGFQPMLCQHCENAPCENVCPVGATMHGAQGQNQMAYSRCVGTRYCANNCPYKVRRFNWFDYSQNDAFNYHMNNDIGRMVLNPDVTVRSRGVMEKCSLCIQRTQEVILKAKKEGKAIGKDGFKNVVACAAACNSGAMVFGDANDPESDIAAATASDRMYQLLAEIGTDPNVVYQTLVVN</sequence>
<dbReference type="Gene3D" id="3.40.50.740">
    <property type="match status" value="1"/>
</dbReference>
<dbReference type="SUPFAM" id="SSF50692">
    <property type="entry name" value="ADC-like"/>
    <property type="match status" value="1"/>
</dbReference>
<dbReference type="InterPro" id="IPR006311">
    <property type="entry name" value="TAT_signal"/>
</dbReference>
<evidence type="ECO:0000313" key="3">
    <source>
        <dbReference type="Proteomes" id="UP000681610"/>
    </source>
</evidence>
<dbReference type="PANTHER" id="PTHR42783:SF3">
    <property type="entry name" value="GLUTAMATE SYNTHASE [NADPH] SMALL CHAIN-RELATED"/>
    <property type="match status" value="1"/>
</dbReference>
<feature type="domain" description="4Fe-4S ferredoxin-type" evidence="1">
    <location>
        <begin position="704"/>
        <end position="734"/>
    </location>
</feature>
<accession>A0ABS3PXJ3</accession>
<dbReference type="RefSeq" id="WP_208058263.1">
    <property type="nucleotide sequence ID" value="NZ_JAGDYP010000002.1"/>
</dbReference>
<dbReference type="CDD" id="cd10551">
    <property type="entry name" value="PsrB"/>
    <property type="match status" value="1"/>
</dbReference>
<dbReference type="EMBL" id="JAGDYP010000002">
    <property type="protein sequence ID" value="MBO1883639.1"/>
    <property type="molecule type" value="Genomic_DNA"/>
</dbReference>
<dbReference type="Gene3D" id="3.30.2070.10">
    <property type="entry name" value="Formate dehydrogenase/DMSO reductase"/>
    <property type="match status" value="1"/>
</dbReference>
<dbReference type="InterPro" id="IPR009010">
    <property type="entry name" value="Asp_de-COase-like_dom_sf"/>
</dbReference>
<dbReference type="PROSITE" id="PS51257">
    <property type="entry name" value="PROKAR_LIPOPROTEIN"/>
    <property type="match status" value="1"/>
</dbReference>
<dbReference type="PANTHER" id="PTHR42783">
    <property type="entry name" value="GLUTAMATE SYNTHASE [NADPH] SMALL CHAIN"/>
    <property type="match status" value="1"/>
</dbReference>
<feature type="domain" description="4Fe-4S ferredoxin-type" evidence="1">
    <location>
        <begin position="788"/>
        <end position="817"/>
    </location>
</feature>
<gene>
    <name evidence="2" type="ORF">J4N46_04185</name>
</gene>
<dbReference type="InterPro" id="IPR017896">
    <property type="entry name" value="4Fe4S_Fe-S-bd"/>
</dbReference>
<evidence type="ECO:0000259" key="1">
    <source>
        <dbReference type="PROSITE" id="PS51379"/>
    </source>
</evidence>
<proteinExistence type="predicted"/>
<dbReference type="PROSITE" id="PS51318">
    <property type="entry name" value="TAT"/>
    <property type="match status" value="1"/>
</dbReference>
<dbReference type="NCBIfam" id="TIGR01409">
    <property type="entry name" value="TAT_signal_seq"/>
    <property type="match status" value="1"/>
</dbReference>
<reference evidence="2 3" key="1">
    <citation type="submission" date="2021-03" db="EMBL/GenBank/DDBJ databases">
        <title>Isolation and description of Capnocytophaga bilenii sp. nov., a novel Capnocytophaga species, isolated from a gingivitis subject.</title>
        <authorList>
            <person name="Antezack A."/>
            <person name="Monnet-Corti V."/>
            <person name="La Scola B."/>
        </authorList>
    </citation>
    <scope>NUCLEOTIDE SEQUENCE [LARGE SCALE GENOMIC DNA]</scope>
    <source>
        <strain evidence="2 3">Marseille-Q4570</strain>
    </source>
</reference>
<dbReference type="PROSITE" id="PS51379">
    <property type="entry name" value="4FE4S_FER_2"/>
    <property type="match status" value="2"/>
</dbReference>
<dbReference type="SUPFAM" id="SSF54862">
    <property type="entry name" value="4Fe-4S ferredoxins"/>
    <property type="match status" value="1"/>
</dbReference>